<evidence type="ECO:0000256" key="1">
    <source>
        <dbReference type="ARBA" id="ARBA00022744"/>
    </source>
</evidence>
<keyword evidence="3" id="KW-0175">Coiled coil</keyword>
<sequence length="413" mass="47822">MAREGGFPFSIQEVIINQSLLQPLNMGIDPLDQEGEDQEKEQIKMFNDKFASFADKGRVWFLEQQNRVRETKWCLLQEQPPISKARTSDLKPFFESYTSCLRAHLDRLLSERHQLDGAMQSTMQTLVEEYERKYVDEFNKCSEAEDEFTVLKKDVDTSCTTKVDLEIKMESLTSDVNFLKALFEAEYNQVLSESSGMSVILSMDNNWHLDLDSIISEVKAQYEEITQGSKAEAKRLYRVKLGRLQTIASWYGADLRSTKSEIAELKRMVQRLWAKIEGTKKQAEYQPYLLCDYQELMNVKLALDVEIATYQKMLGGEECSIQEVTINQSLLQSLNMGIDPLDQEGEGQEKQQIKMFNDKVVSFIDKVWLLETKWCLLQEQLATSRASAHDLQPFFESYTSCLQTHLDRFQSEE</sequence>
<name>A0A6P6IES0_PUMCO</name>
<evidence type="ECO:0000256" key="4">
    <source>
        <dbReference type="ARBA" id="ARBA00061646"/>
    </source>
</evidence>
<dbReference type="PROSITE" id="PS51842">
    <property type="entry name" value="IF_ROD_2"/>
    <property type="match status" value="1"/>
</dbReference>
<dbReference type="GO" id="GO:0045109">
    <property type="term" value="P:intermediate filament organization"/>
    <property type="evidence" value="ECO:0007669"/>
    <property type="project" value="TreeGrafter"/>
</dbReference>
<dbReference type="InterPro" id="IPR003054">
    <property type="entry name" value="Keratin_II"/>
</dbReference>
<dbReference type="FunFam" id="1.20.5.500:FF:000001">
    <property type="entry name" value="Type II keratin 23"/>
    <property type="match status" value="1"/>
</dbReference>
<reference evidence="7" key="1">
    <citation type="submission" date="2025-08" db="UniProtKB">
        <authorList>
            <consortium name="RefSeq"/>
        </authorList>
    </citation>
    <scope>IDENTIFICATION</scope>
    <source>
        <tissue evidence="7">Blood</tissue>
    </source>
</reference>
<dbReference type="Gene3D" id="1.20.5.1160">
    <property type="entry name" value="Vasodilator-stimulated phosphoprotein"/>
    <property type="match status" value="1"/>
</dbReference>
<dbReference type="SUPFAM" id="SSF64593">
    <property type="entry name" value="Intermediate filament protein, coiled coil region"/>
    <property type="match status" value="2"/>
</dbReference>
<accession>A0A6P6IES0</accession>
<evidence type="ECO:0000256" key="2">
    <source>
        <dbReference type="ARBA" id="ARBA00022754"/>
    </source>
</evidence>
<dbReference type="PANTHER" id="PTHR45616">
    <property type="entry name" value="GATA-TYPE DOMAIN-CONTAINING PROTEIN"/>
    <property type="match status" value="1"/>
</dbReference>
<dbReference type="FunFam" id="1.20.5.1160:FF:000001">
    <property type="entry name" value="Keratin type II"/>
    <property type="match status" value="1"/>
</dbReference>
<organism evidence="6 7">
    <name type="scientific">Puma concolor</name>
    <name type="common">Mountain lion</name>
    <name type="synonym">Felis concolor</name>
    <dbReference type="NCBI Taxonomy" id="9696"/>
    <lineage>
        <taxon>Eukaryota</taxon>
        <taxon>Metazoa</taxon>
        <taxon>Chordata</taxon>
        <taxon>Craniata</taxon>
        <taxon>Vertebrata</taxon>
        <taxon>Euteleostomi</taxon>
        <taxon>Mammalia</taxon>
        <taxon>Eutheria</taxon>
        <taxon>Laurasiatheria</taxon>
        <taxon>Carnivora</taxon>
        <taxon>Feliformia</taxon>
        <taxon>Felidae</taxon>
        <taxon>Felinae</taxon>
        <taxon>Puma</taxon>
    </lineage>
</organism>
<evidence type="ECO:0000313" key="6">
    <source>
        <dbReference type="Proteomes" id="UP000515131"/>
    </source>
</evidence>
<dbReference type="AlphaFoldDB" id="A0A6P6IES0"/>
<dbReference type="GO" id="GO:0005615">
    <property type="term" value="C:extracellular space"/>
    <property type="evidence" value="ECO:0007669"/>
    <property type="project" value="TreeGrafter"/>
</dbReference>
<keyword evidence="6" id="KW-1185">Reference proteome</keyword>
<feature type="domain" description="IF rod" evidence="5">
    <location>
        <begin position="39"/>
        <end position="321"/>
    </location>
</feature>
<dbReference type="GO" id="GO:0045095">
    <property type="term" value="C:keratin filament"/>
    <property type="evidence" value="ECO:0007669"/>
    <property type="project" value="InterPro"/>
</dbReference>
<keyword evidence="2" id="KW-0403">Intermediate filament</keyword>
<dbReference type="Proteomes" id="UP000515131">
    <property type="component" value="Unplaced"/>
</dbReference>
<evidence type="ECO:0000313" key="7">
    <source>
        <dbReference type="RefSeq" id="XP_025786244.1"/>
    </source>
</evidence>
<dbReference type="SMART" id="SM01391">
    <property type="entry name" value="Filament"/>
    <property type="match status" value="1"/>
</dbReference>
<dbReference type="Pfam" id="PF16208">
    <property type="entry name" value="Keratin_2_head"/>
    <property type="match status" value="1"/>
</dbReference>
<evidence type="ECO:0000256" key="3">
    <source>
        <dbReference type="ARBA" id="ARBA00023054"/>
    </source>
</evidence>
<dbReference type="GO" id="GO:0031424">
    <property type="term" value="P:keratinization"/>
    <property type="evidence" value="ECO:0007669"/>
    <property type="project" value="TreeGrafter"/>
</dbReference>
<keyword evidence="1" id="KW-0416">Keratin</keyword>
<dbReference type="InterPro" id="IPR039008">
    <property type="entry name" value="IF_rod_dom"/>
</dbReference>
<protein>
    <submittedName>
        <fullName evidence="7">LOW QUALITY PROTEIN: keratin, type II cytoskeletal 2 oral-like</fullName>
    </submittedName>
</protein>
<dbReference type="InterPro" id="IPR032444">
    <property type="entry name" value="Keratin_2_head"/>
</dbReference>
<dbReference type="KEGG" id="pcoo:112867463"/>
<dbReference type="Gene3D" id="1.20.5.500">
    <property type="entry name" value="Single helix bin"/>
    <property type="match status" value="1"/>
</dbReference>
<gene>
    <name evidence="7" type="primary">LOC112867463</name>
</gene>
<dbReference type="PANTHER" id="PTHR45616:SF29">
    <property type="entry name" value="KERATIN, TYPE II CYTOSKELETAL 2 ORAL"/>
    <property type="match status" value="1"/>
</dbReference>
<evidence type="ECO:0000259" key="5">
    <source>
        <dbReference type="PROSITE" id="PS51842"/>
    </source>
</evidence>
<proteinExistence type="inferred from homology"/>
<dbReference type="Pfam" id="PF00038">
    <property type="entry name" value="Filament"/>
    <property type="match status" value="2"/>
</dbReference>
<dbReference type="RefSeq" id="XP_025786244.1">
    <property type="nucleotide sequence ID" value="XM_025930459.1"/>
</dbReference>
<comment type="similarity">
    <text evidence="4">Belongs to the intermediate filament family.</text>
</comment>
<dbReference type="GO" id="GO:0030280">
    <property type="term" value="F:structural constituent of skin epidermis"/>
    <property type="evidence" value="ECO:0007669"/>
    <property type="project" value="TreeGrafter"/>
</dbReference>
<dbReference type="GeneID" id="112867463"/>
<dbReference type="PRINTS" id="PR01276">
    <property type="entry name" value="TYPE2KERATIN"/>
</dbReference>
<dbReference type="GO" id="GO:0005737">
    <property type="term" value="C:cytoplasm"/>
    <property type="evidence" value="ECO:0007669"/>
    <property type="project" value="UniProtKB-ARBA"/>
</dbReference>